<dbReference type="Gene3D" id="4.10.240.10">
    <property type="entry name" value="Zn(2)-C6 fungal-type DNA-binding domain"/>
    <property type="match status" value="1"/>
</dbReference>
<sequence>MVPTENQDSTRRAPQVCSHCKSIKKGCDKKLPSCTSCIKRRAVCRYGEPDQERRSRSENGSPSGAHERLAPTWASIPRHLRSRFSPSIRLSILLSNSLSDVLPSSLSESSASPAFTNTDSVVNAQVMLIIGVGGRKPEEVALRYFRGVHTWLPIISRRRFRDRYEHFQTSPAADFSVLLLAMRLITQHPSVDPEADQDREVLYLATKTLFAQVQAFMPSSLFLVQAGVIIGHYEHAHGMIEAAYVTVGTCGRMACAIGMHTKQCSSEMQGTDTWAEDEEVLCTWWGLMILDRVIGCDPQMHGRPFATRPIREDDYLPLESYDLDRDVDEMLEPTFRYFVSATSLPGVGTFGREAQATYLFDRVRLAIESGDAIAHNLYHIGRDLQNLLSVVMEQVAGRVGIYCGAMQMLITGLYNLHQAVHMHPDFDNQFNYKDTTEAALSTLTRMVLDIAYAFNRECGNVNIEILQPALAHIVRCAQQHILTAEDFNDPSWLEDFDQLRKMLAYFNRRWVLAGMELHRLNETVEISMALRM</sequence>
<keyword evidence="4" id="KW-0804">Transcription</keyword>
<accession>A0A194XBT8</accession>
<dbReference type="EMBL" id="KQ947415">
    <property type="protein sequence ID" value="KUJ17222.1"/>
    <property type="molecule type" value="Genomic_DNA"/>
</dbReference>
<dbReference type="PANTHER" id="PTHR47338">
    <property type="entry name" value="ZN(II)2CYS6 TRANSCRIPTION FACTOR (EUROFUNG)-RELATED"/>
    <property type="match status" value="1"/>
</dbReference>
<keyword evidence="3" id="KW-0805">Transcription regulation</keyword>
<feature type="compositionally biased region" description="Basic and acidic residues" evidence="6">
    <location>
        <begin position="48"/>
        <end position="57"/>
    </location>
</feature>
<evidence type="ECO:0000313" key="9">
    <source>
        <dbReference type="Proteomes" id="UP000070700"/>
    </source>
</evidence>
<keyword evidence="9" id="KW-1185">Reference proteome</keyword>
<dbReference type="KEGG" id="psco:LY89DRAFT_74612"/>
<dbReference type="GO" id="GO:0000981">
    <property type="term" value="F:DNA-binding transcription factor activity, RNA polymerase II-specific"/>
    <property type="evidence" value="ECO:0007669"/>
    <property type="project" value="InterPro"/>
</dbReference>
<evidence type="ECO:0000256" key="2">
    <source>
        <dbReference type="ARBA" id="ARBA00022723"/>
    </source>
</evidence>
<dbReference type="PANTHER" id="PTHR47338:SF20">
    <property type="entry name" value="ZN(II)2CYS6 TRANSCRIPTION FACTOR (EUROFUNG)"/>
    <property type="match status" value="1"/>
</dbReference>
<evidence type="ECO:0000256" key="1">
    <source>
        <dbReference type="ARBA" id="ARBA00004123"/>
    </source>
</evidence>
<evidence type="ECO:0000256" key="5">
    <source>
        <dbReference type="ARBA" id="ARBA00023242"/>
    </source>
</evidence>
<name>A0A194XBT8_MOLSC</name>
<evidence type="ECO:0000256" key="6">
    <source>
        <dbReference type="SAM" id="MobiDB-lite"/>
    </source>
</evidence>
<evidence type="ECO:0000259" key="7">
    <source>
        <dbReference type="PROSITE" id="PS50048"/>
    </source>
</evidence>
<dbReference type="CDD" id="cd12148">
    <property type="entry name" value="fungal_TF_MHR"/>
    <property type="match status" value="1"/>
</dbReference>
<dbReference type="AlphaFoldDB" id="A0A194XBT8"/>
<dbReference type="InterPro" id="IPR001138">
    <property type="entry name" value="Zn2Cys6_DnaBD"/>
</dbReference>
<dbReference type="InterPro" id="IPR050815">
    <property type="entry name" value="TF_fung"/>
</dbReference>
<feature type="domain" description="Zn(2)-C6 fungal-type" evidence="7">
    <location>
        <begin position="16"/>
        <end position="46"/>
    </location>
</feature>
<organism evidence="8 9">
    <name type="scientific">Mollisia scopiformis</name>
    <name type="common">Conifer needle endophyte fungus</name>
    <name type="synonym">Phialocephala scopiformis</name>
    <dbReference type="NCBI Taxonomy" id="149040"/>
    <lineage>
        <taxon>Eukaryota</taxon>
        <taxon>Fungi</taxon>
        <taxon>Dikarya</taxon>
        <taxon>Ascomycota</taxon>
        <taxon>Pezizomycotina</taxon>
        <taxon>Leotiomycetes</taxon>
        <taxon>Helotiales</taxon>
        <taxon>Mollisiaceae</taxon>
        <taxon>Mollisia</taxon>
    </lineage>
</organism>
<dbReference type="Proteomes" id="UP000070700">
    <property type="component" value="Unassembled WGS sequence"/>
</dbReference>
<reference evidence="8 9" key="1">
    <citation type="submission" date="2015-10" db="EMBL/GenBank/DDBJ databases">
        <title>Full genome of DAOMC 229536 Phialocephala scopiformis, a fungal endophyte of spruce producing the potent anti-insectan compound rugulosin.</title>
        <authorList>
            <consortium name="DOE Joint Genome Institute"/>
            <person name="Walker A.K."/>
            <person name="Frasz S.L."/>
            <person name="Seifert K.A."/>
            <person name="Miller J.D."/>
            <person name="Mondo S.J."/>
            <person name="Labutti K."/>
            <person name="Lipzen A."/>
            <person name="Dockter R."/>
            <person name="Kennedy M."/>
            <person name="Grigoriev I.V."/>
            <person name="Spatafora J.W."/>
        </authorList>
    </citation>
    <scope>NUCLEOTIDE SEQUENCE [LARGE SCALE GENOMIC DNA]</scope>
    <source>
        <strain evidence="8 9">CBS 120377</strain>
    </source>
</reference>
<dbReference type="InterPro" id="IPR036864">
    <property type="entry name" value="Zn2-C6_fun-type_DNA-bd_sf"/>
</dbReference>
<dbReference type="Pfam" id="PF04082">
    <property type="entry name" value="Fungal_trans"/>
    <property type="match status" value="1"/>
</dbReference>
<dbReference type="PROSITE" id="PS00463">
    <property type="entry name" value="ZN2_CY6_FUNGAL_1"/>
    <property type="match status" value="1"/>
</dbReference>
<dbReference type="InParanoid" id="A0A194XBT8"/>
<evidence type="ECO:0000256" key="3">
    <source>
        <dbReference type="ARBA" id="ARBA00023015"/>
    </source>
</evidence>
<keyword evidence="2" id="KW-0479">Metal-binding</keyword>
<dbReference type="InterPro" id="IPR007219">
    <property type="entry name" value="XnlR_reg_dom"/>
</dbReference>
<gene>
    <name evidence="8" type="ORF">LY89DRAFT_74612</name>
</gene>
<dbReference type="CDD" id="cd00067">
    <property type="entry name" value="GAL4"/>
    <property type="match status" value="1"/>
</dbReference>
<dbReference type="PROSITE" id="PS50048">
    <property type="entry name" value="ZN2_CY6_FUNGAL_2"/>
    <property type="match status" value="1"/>
</dbReference>
<dbReference type="Pfam" id="PF00172">
    <property type="entry name" value="Zn_clus"/>
    <property type="match status" value="1"/>
</dbReference>
<dbReference type="OrthoDB" id="3862662at2759"/>
<dbReference type="SMART" id="SM00066">
    <property type="entry name" value="GAL4"/>
    <property type="match status" value="1"/>
</dbReference>
<dbReference type="SUPFAM" id="SSF57701">
    <property type="entry name" value="Zn2/Cys6 DNA-binding domain"/>
    <property type="match status" value="1"/>
</dbReference>
<dbReference type="GO" id="GO:0003677">
    <property type="term" value="F:DNA binding"/>
    <property type="evidence" value="ECO:0007669"/>
    <property type="project" value="InterPro"/>
</dbReference>
<evidence type="ECO:0000256" key="4">
    <source>
        <dbReference type="ARBA" id="ARBA00023163"/>
    </source>
</evidence>
<dbReference type="GeneID" id="28830815"/>
<protein>
    <recommendedName>
        <fullName evidence="7">Zn(2)-C6 fungal-type domain-containing protein</fullName>
    </recommendedName>
</protein>
<feature type="region of interest" description="Disordered" evidence="6">
    <location>
        <begin position="48"/>
        <end position="70"/>
    </location>
</feature>
<proteinExistence type="predicted"/>
<dbReference type="GO" id="GO:0008270">
    <property type="term" value="F:zinc ion binding"/>
    <property type="evidence" value="ECO:0007669"/>
    <property type="project" value="InterPro"/>
</dbReference>
<keyword evidence="5" id="KW-0539">Nucleus</keyword>
<dbReference type="GO" id="GO:0006351">
    <property type="term" value="P:DNA-templated transcription"/>
    <property type="evidence" value="ECO:0007669"/>
    <property type="project" value="InterPro"/>
</dbReference>
<dbReference type="RefSeq" id="XP_018071577.1">
    <property type="nucleotide sequence ID" value="XM_018221089.1"/>
</dbReference>
<evidence type="ECO:0000313" key="8">
    <source>
        <dbReference type="EMBL" id="KUJ17222.1"/>
    </source>
</evidence>
<comment type="subcellular location">
    <subcellularLocation>
        <location evidence="1">Nucleus</location>
    </subcellularLocation>
</comment>
<dbReference type="GO" id="GO:0005634">
    <property type="term" value="C:nucleus"/>
    <property type="evidence" value="ECO:0007669"/>
    <property type="project" value="UniProtKB-SubCell"/>
</dbReference>